<keyword evidence="1 2" id="KW-0067">ATP-binding</keyword>
<reference evidence="3 4" key="1">
    <citation type="submission" date="2016-10" db="EMBL/GenBank/DDBJ databases">
        <authorList>
            <person name="de Groot N.N."/>
        </authorList>
    </citation>
    <scope>NUCLEOTIDE SEQUENCE [LARGE SCALE GENOMIC DNA]</scope>
    <source>
        <strain evidence="3 4">DSM 7343</strain>
    </source>
</reference>
<dbReference type="PANTHER" id="PTHR15004:SF0">
    <property type="entry name" value="GLUTAMYL-TRNA(GLN) AMIDOTRANSFERASE SUBUNIT C, MITOCHONDRIAL"/>
    <property type="match status" value="1"/>
</dbReference>
<dbReference type="GO" id="GO:0050567">
    <property type="term" value="F:glutaminyl-tRNA synthase (glutamine-hydrolyzing) activity"/>
    <property type="evidence" value="ECO:0007669"/>
    <property type="project" value="UniProtKB-UniRule"/>
</dbReference>
<comment type="catalytic activity">
    <reaction evidence="2">
        <text>L-aspartyl-tRNA(Asn) + L-glutamine + ATP + H2O = L-asparaginyl-tRNA(Asn) + L-glutamate + ADP + phosphate + 2 H(+)</text>
        <dbReference type="Rhea" id="RHEA:14513"/>
        <dbReference type="Rhea" id="RHEA-COMP:9674"/>
        <dbReference type="Rhea" id="RHEA-COMP:9677"/>
        <dbReference type="ChEBI" id="CHEBI:15377"/>
        <dbReference type="ChEBI" id="CHEBI:15378"/>
        <dbReference type="ChEBI" id="CHEBI:29985"/>
        <dbReference type="ChEBI" id="CHEBI:30616"/>
        <dbReference type="ChEBI" id="CHEBI:43474"/>
        <dbReference type="ChEBI" id="CHEBI:58359"/>
        <dbReference type="ChEBI" id="CHEBI:78515"/>
        <dbReference type="ChEBI" id="CHEBI:78516"/>
        <dbReference type="ChEBI" id="CHEBI:456216"/>
    </reaction>
</comment>
<gene>
    <name evidence="2" type="primary">gatC</name>
    <name evidence="3" type="ORF">SAMN05660420_03117</name>
</gene>
<dbReference type="GO" id="GO:0050566">
    <property type="term" value="F:asparaginyl-tRNA synthase (glutamine-hydrolyzing) activity"/>
    <property type="evidence" value="ECO:0007669"/>
    <property type="project" value="RHEA"/>
</dbReference>
<keyword evidence="2" id="KW-0436">Ligase</keyword>
<dbReference type="InterPro" id="IPR036113">
    <property type="entry name" value="Asp/Glu-ADT_sf_sub_c"/>
</dbReference>
<sequence length="95" mass="10623">MKISQNDVEHVARLARLSLEPDELQTMTRQMDVMLGYVEKLNELDTTGIEPMAHAVPMSNAFRKDESQPVIGIERALQNAPASGENCFKVPKVIE</sequence>
<dbReference type="HAMAP" id="MF_00122">
    <property type="entry name" value="GatC"/>
    <property type="match status" value="1"/>
</dbReference>
<evidence type="ECO:0000313" key="3">
    <source>
        <dbReference type="EMBL" id="SEA77023.1"/>
    </source>
</evidence>
<dbReference type="GO" id="GO:0070681">
    <property type="term" value="P:glutaminyl-tRNAGln biosynthesis via transamidation"/>
    <property type="evidence" value="ECO:0007669"/>
    <property type="project" value="TreeGrafter"/>
</dbReference>
<dbReference type="EMBL" id="FNQN01000012">
    <property type="protein sequence ID" value="SEA77023.1"/>
    <property type="molecule type" value="Genomic_DNA"/>
</dbReference>
<comment type="function">
    <text evidence="2">Allows the formation of correctly charged Asn-tRNA(Asn) or Gln-tRNA(Gln) through the transamidation of misacylated Asp-tRNA(Asn) or Glu-tRNA(Gln) in organisms which lack either or both of asparaginyl-tRNA or glutaminyl-tRNA synthetases. The reaction takes place in the presence of glutamine and ATP through an activated phospho-Asp-tRNA(Asn) or phospho-Glu-tRNA(Gln).</text>
</comment>
<keyword evidence="4" id="KW-1185">Reference proteome</keyword>
<name>A0A1H4DW75_9BACT</name>
<dbReference type="RefSeq" id="WP_092350522.1">
    <property type="nucleotide sequence ID" value="NZ_FNQN01000012.1"/>
</dbReference>
<proteinExistence type="inferred from homology"/>
<dbReference type="GO" id="GO:0006412">
    <property type="term" value="P:translation"/>
    <property type="evidence" value="ECO:0007669"/>
    <property type="project" value="UniProtKB-UniRule"/>
</dbReference>
<accession>A0A1H4DW75</accession>
<dbReference type="GO" id="GO:0005524">
    <property type="term" value="F:ATP binding"/>
    <property type="evidence" value="ECO:0007669"/>
    <property type="project" value="UniProtKB-KW"/>
</dbReference>
<protein>
    <recommendedName>
        <fullName evidence="2">Aspartyl/glutamyl-tRNA(Asn/Gln) amidotransferase subunit C</fullName>
        <shortName evidence="2">Asp/Glu-ADT subunit C</shortName>
        <ecNumber evidence="2">6.3.5.-</ecNumber>
    </recommendedName>
</protein>
<dbReference type="PANTHER" id="PTHR15004">
    <property type="entry name" value="GLUTAMYL-TRNA(GLN) AMIDOTRANSFERASE SUBUNIT C, MITOCHONDRIAL"/>
    <property type="match status" value="1"/>
</dbReference>
<dbReference type="AlphaFoldDB" id="A0A1H4DW75"/>
<comment type="subunit">
    <text evidence="2">Heterotrimer of A, B and C subunits.</text>
</comment>
<dbReference type="STRING" id="37625.SAMN05660420_03117"/>
<dbReference type="Pfam" id="PF02686">
    <property type="entry name" value="GatC"/>
    <property type="match status" value="1"/>
</dbReference>
<dbReference type="SUPFAM" id="SSF141000">
    <property type="entry name" value="Glu-tRNAGln amidotransferase C subunit"/>
    <property type="match status" value="1"/>
</dbReference>
<dbReference type="GO" id="GO:0016740">
    <property type="term" value="F:transferase activity"/>
    <property type="evidence" value="ECO:0007669"/>
    <property type="project" value="UniProtKB-KW"/>
</dbReference>
<organism evidence="3 4">
    <name type="scientific">Desulfuromusa kysingii</name>
    <dbReference type="NCBI Taxonomy" id="37625"/>
    <lineage>
        <taxon>Bacteria</taxon>
        <taxon>Pseudomonadati</taxon>
        <taxon>Thermodesulfobacteriota</taxon>
        <taxon>Desulfuromonadia</taxon>
        <taxon>Desulfuromonadales</taxon>
        <taxon>Geopsychrobacteraceae</taxon>
        <taxon>Desulfuromusa</taxon>
    </lineage>
</organism>
<dbReference type="NCBIfam" id="TIGR00135">
    <property type="entry name" value="gatC"/>
    <property type="match status" value="1"/>
</dbReference>
<keyword evidence="2" id="KW-0547">Nucleotide-binding</keyword>
<comment type="catalytic activity">
    <reaction evidence="2">
        <text>L-glutamyl-tRNA(Gln) + L-glutamine + ATP + H2O = L-glutaminyl-tRNA(Gln) + L-glutamate + ADP + phosphate + H(+)</text>
        <dbReference type="Rhea" id="RHEA:17521"/>
        <dbReference type="Rhea" id="RHEA-COMP:9681"/>
        <dbReference type="Rhea" id="RHEA-COMP:9684"/>
        <dbReference type="ChEBI" id="CHEBI:15377"/>
        <dbReference type="ChEBI" id="CHEBI:15378"/>
        <dbReference type="ChEBI" id="CHEBI:29985"/>
        <dbReference type="ChEBI" id="CHEBI:30616"/>
        <dbReference type="ChEBI" id="CHEBI:43474"/>
        <dbReference type="ChEBI" id="CHEBI:58359"/>
        <dbReference type="ChEBI" id="CHEBI:78520"/>
        <dbReference type="ChEBI" id="CHEBI:78521"/>
        <dbReference type="ChEBI" id="CHEBI:456216"/>
    </reaction>
</comment>
<dbReference type="OrthoDB" id="9813938at2"/>
<keyword evidence="3" id="KW-0808">Transferase</keyword>
<keyword evidence="2" id="KW-0648">Protein biosynthesis</keyword>
<dbReference type="Proteomes" id="UP000199409">
    <property type="component" value="Unassembled WGS sequence"/>
</dbReference>
<dbReference type="GO" id="GO:0006450">
    <property type="term" value="P:regulation of translational fidelity"/>
    <property type="evidence" value="ECO:0007669"/>
    <property type="project" value="InterPro"/>
</dbReference>
<evidence type="ECO:0000256" key="2">
    <source>
        <dbReference type="HAMAP-Rule" id="MF_00122"/>
    </source>
</evidence>
<evidence type="ECO:0000313" key="4">
    <source>
        <dbReference type="Proteomes" id="UP000199409"/>
    </source>
</evidence>
<comment type="similarity">
    <text evidence="2">Belongs to the GatC family.</text>
</comment>
<dbReference type="Gene3D" id="1.10.20.60">
    <property type="entry name" value="Glu-tRNAGln amidotransferase C subunit, N-terminal domain"/>
    <property type="match status" value="1"/>
</dbReference>
<dbReference type="InterPro" id="IPR003837">
    <property type="entry name" value="GatC"/>
</dbReference>
<evidence type="ECO:0000256" key="1">
    <source>
        <dbReference type="ARBA" id="ARBA00022840"/>
    </source>
</evidence>
<dbReference type="EC" id="6.3.5.-" evidence="2"/>